<dbReference type="GO" id="GO:0000774">
    <property type="term" value="F:adenyl-nucleotide exchange factor activity"/>
    <property type="evidence" value="ECO:0007669"/>
    <property type="project" value="InterPro"/>
</dbReference>
<keyword evidence="5" id="KW-0479">Metal-binding</keyword>
<evidence type="ECO:0000256" key="1">
    <source>
        <dbReference type="ARBA" id="ARBA00010588"/>
    </source>
</evidence>
<evidence type="ECO:0000256" key="10">
    <source>
        <dbReference type="ARBA" id="ARBA00022927"/>
    </source>
</evidence>
<feature type="domain" description="SET" evidence="15">
    <location>
        <begin position="504"/>
        <end position="617"/>
    </location>
</feature>
<feature type="chain" id="PRO_5040418078" description="Nucleotide exchange factor SIL1" evidence="14">
    <location>
        <begin position="33"/>
        <end position="916"/>
    </location>
</feature>
<accession>A0A9P9EGX7</accession>
<evidence type="ECO:0000256" key="11">
    <source>
        <dbReference type="ARBA" id="ARBA00023010"/>
    </source>
</evidence>
<dbReference type="PANTHER" id="PTHR12197">
    <property type="entry name" value="HISTONE-LYSINE N-METHYLTRANSFERASE SMYD"/>
    <property type="match status" value="1"/>
</dbReference>
<keyword evidence="9" id="KW-0862">Zinc</keyword>
<dbReference type="PANTHER" id="PTHR12197:SF251">
    <property type="entry name" value="EG:BACR7C10.4 PROTEIN"/>
    <property type="match status" value="1"/>
</dbReference>
<dbReference type="AlphaFoldDB" id="A0A9P9EGX7"/>
<dbReference type="InterPro" id="IPR011989">
    <property type="entry name" value="ARM-like"/>
</dbReference>
<keyword evidence="18" id="KW-1185">Reference proteome</keyword>
<dbReference type="Pfam" id="PF00856">
    <property type="entry name" value="SET"/>
    <property type="match status" value="1"/>
</dbReference>
<gene>
    <name evidence="17" type="ORF">B0J13DRAFT_586673</name>
</gene>
<organism evidence="17 18">
    <name type="scientific">Dactylonectria estremocensis</name>
    <dbReference type="NCBI Taxonomy" id="1079267"/>
    <lineage>
        <taxon>Eukaryota</taxon>
        <taxon>Fungi</taxon>
        <taxon>Dikarya</taxon>
        <taxon>Ascomycota</taxon>
        <taxon>Pezizomycotina</taxon>
        <taxon>Sordariomycetes</taxon>
        <taxon>Hypocreomycetidae</taxon>
        <taxon>Hypocreales</taxon>
        <taxon>Nectriaceae</taxon>
        <taxon>Dactylonectria</taxon>
    </lineage>
</organism>
<keyword evidence="7 12" id="KW-0863">Zinc-finger</keyword>
<evidence type="ECO:0000313" key="17">
    <source>
        <dbReference type="EMBL" id="KAH7137272.1"/>
    </source>
</evidence>
<evidence type="ECO:0000259" key="16">
    <source>
        <dbReference type="PROSITE" id="PS50865"/>
    </source>
</evidence>
<dbReference type="GO" id="GO:0008270">
    <property type="term" value="F:zinc ion binding"/>
    <property type="evidence" value="ECO:0007669"/>
    <property type="project" value="UniProtKB-KW"/>
</dbReference>
<feature type="signal peptide" evidence="14">
    <location>
        <begin position="1"/>
        <end position="32"/>
    </location>
</feature>
<dbReference type="InterPro" id="IPR002893">
    <property type="entry name" value="Znf_MYND"/>
</dbReference>
<reference evidence="17" key="1">
    <citation type="journal article" date="2021" name="Nat. Commun.">
        <title>Genetic determinants of endophytism in the Arabidopsis root mycobiome.</title>
        <authorList>
            <person name="Mesny F."/>
            <person name="Miyauchi S."/>
            <person name="Thiergart T."/>
            <person name="Pickel B."/>
            <person name="Atanasova L."/>
            <person name="Karlsson M."/>
            <person name="Huettel B."/>
            <person name="Barry K.W."/>
            <person name="Haridas S."/>
            <person name="Chen C."/>
            <person name="Bauer D."/>
            <person name="Andreopoulos W."/>
            <person name="Pangilinan J."/>
            <person name="LaButti K."/>
            <person name="Riley R."/>
            <person name="Lipzen A."/>
            <person name="Clum A."/>
            <person name="Drula E."/>
            <person name="Henrissat B."/>
            <person name="Kohler A."/>
            <person name="Grigoriev I.V."/>
            <person name="Martin F.M."/>
            <person name="Hacquard S."/>
        </authorList>
    </citation>
    <scope>NUCLEOTIDE SEQUENCE</scope>
    <source>
        <strain evidence="17">MPI-CAGE-AT-0021</strain>
    </source>
</reference>
<evidence type="ECO:0000256" key="14">
    <source>
        <dbReference type="SAM" id="SignalP"/>
    </source>
</evidence>
<dbReference type="GO" id="GO:0015031">
    <property type="term" value="P:protein transport"/>
    <property type="evidence" value="ECO:0007669"/>
    <property type="project" value="UniProtKB-KW"/>
</dbReference>
<keyword evidence="8" id="KW-0256">Endoplasmic reticulum</keyword>
<proteinExistence type="inferred from homology"/>
<keyword evidence="6 14" id="KW-0732">Signal</keyword>
<dbReference type="InterPro" id="IPR031884">
    <property type="entry name" value="Sil1_fungi"/>
</dbReference>
<dbReference type="OrthoDB" id="265717at2759"/>
<comment type="caution">
    <text evidence="17">The sequence shown here is derived from an EMBL/GenBank/DDBJ whole genome shotgun (WGS) entry which is preliminary data.</text>
</comment>
<dbReference type="Pfam" id="PF01753">
    <property type="entry name" value="zf-MYND"/>
    <property type="match status" value="1"/>
</dbReference>
<dbReference type="EMBL" id="JAGMUU010000015">
    <property type="protein sequence ID" value="KAH7137272.1"/>
    <property type="molecule type" value="Genomic_DNA"/>
</dbReference>
<sequence length="916" mass="100788">MAPSRAKAMTLPFLVAMIFGVLLCILAAPAQASSSSQPSPSADVDLICHTSNPDECYPRVFQPTDEFQTVREDQELPNGLHVRLNIWTGEKEAKINVPDEVDPSLEGLPVDQAVVVVEPQESDSPPVPRGAPKYETAGKIKEPKPDYEAEPFFQAMKMLKSGQSNEGKAFDVALEGMEDLSHDIYYGLKITEDPAVLKGLFCLMADQGAVSTDDTTPRDQQAAAILAGALQNNPTALKEVTKEWSNIMEFKCPQSGKLLSEGFYSSFMPSNDVTGADAKQPASKAKAKVAAINGLIKSDPIRAEFLKGAGMRNLLEVLVPEGKEWATAQRKVGQLVLDTFLDEDMGAKLGQWPNTARSSDDRCGTAEGRTEEGCWDYHVERIMKENKRDSGHWSKDLSKRLVAARKNMKAPGSTIMPFTPLILLPALSHLGSICAHCLRPGTPRACSRCHAAAYCDADCQRAAWTAVHGAECKVLRRVAAQGRPGLPTPVRAVVQALLKPEIADKLRPLEGHVEAWRRSGKWADMEMMAMGASAFAGLGTTQENVQKAIGLLCKIQTNAFHRYDADLGQVGIFLEPTLAMANHSCIPNAMVQFIGRKAILRAESLIQAGDEIEISYTDYTYPFSKRTEALSPYNFTCQCLRCSRDLNIYQVCAQSPNIDLNLASLVSDPSKLRRHSASTSESKAALANKYSEDAAEMIDPKETPHTLYERRRYLQVQYRKCQPLVREGFWGVSPLPQVLSEISIYYAEEGNFIYALATACFVATCCDPYRYVVPFHPVRAKGLFLIGKLLANTAADTAALSDSVKAMVSKGNFDQKALQTLQEIDQVSLCQMLLLMILQQTPEGYAVEWELSISAREMLNDINQLPGRDQELSLINAWKLDPSSDQSRAFFDYAVLKQVDALASLGHEILVTDFSR</sequence>
<dbReference type="Proteomes" id="UP000717696">
    <property type="component" value="Unassembled WGS sequence"/>
</dbReference>
<evidence type="ECO:0000313" key="18">
    <source>
        <dbReference type="Proteomes" id="UP000717696"/>
    </source>
</evidence>
<evidence type="ECO:0000256" key="4">
    <source>
        <dbReference type="ARBA" id="ARBA00022448"/>
    </source>
</evidence>
<name>A0A9P9EGX7_9HYPO</name>
<dbReference type="CDD" id="cd20071">
    <property type="entry name" value="SET_SMYD"/>
    <property type="match status" value="1"/>
</dbReference>
<dbReference type="GO" id="GO:0005634">
    <property type="term" value="C:nucleus"/>
    <property type="evidence" value="ECO:0007669"/>
    <property type="project" value="TreeGrafter"/>
</dbReference>
<protein>
    <recommendedName>
        <fullName evidence="3">Nucleotide exchange factor SIL1</fullName>
    </recommendedName>
</protein>
<dbReference type="InterPro" id="IPR046341">
    <property type="entry name" value="SET_dom_sf"/>
</dbReference>
<evidence type="ECO:0000256" key="8">
    <source>
        <dbReference type="ARBA" id="ARBA00022824"/>
    </source>
</evidence>
<keyword evidence="10" id="KW-0653">Protein transport</keyword>
<dbReference type="SUPFAM" id="SSF82199">
    <property type="entry name" value="SET domain"/>
    <property type="match status" value="2"/>
</dbReference>
<evidence type="ECO:0000256" key="2">
    <source>
        <dbReference type="ARBA" id="ARBA00011799"/>
    </source>
</evidence>
<dbReference type="Gene3D" id="1.25.10.10">
    <property type="entry name" value="Leucine-rich Repeat Variant"/>
    <property type="match status" value="1"/>
</dbReference>
<evidence type="ECO:0000256" key="13">
    <source>
        <dbReference type="SAM" id="MobiDB-lite"/>
    </source>
</evidence>
<dbReference type="Pfam" id="PF16782">
    <property type="entry name" value="SIL1"/>
    <property type="match status" value="1"/>
</dbReference>
<comment type="subunit">
    <text evidence="2">Interacts with KAR2.</text>
</comment>
<evidence type="ECO:0000259" key="15">
    <source>
        <dbReference type="PROSITE" id="PS50280"/>
    </source>
</evidence>
<feature type="domain" description="MYND-type" evidence="16">
    <location>
        <begin position="434"/>
        <end position="472"/>
    </location>
</feature>
<evidence type="ECO:0000256" key="7">
    <source>
        <dbReference type="ARBA" id="ARBA00022771"/>
    </source>
</evidence>
<evidence type="ECO:0000256" key="3">
    <source>
        <dbReference type="ARBA" id="ARBA00015352"/>
    </source>
</evidence>
<dbReference type="PROSITE" id="PS50865">
    <property type="entry name" value="ZF_MYND_2"/>
    <property type="match status" value="1"/>
</dbReference>
<evidence type="ECO:0000256" key="9">
    <source>
        <dbReference type="ARBA" id="ARBA00022833"/>
    </source>
</evidence>
<dbReference type="GO" id="GO:0005783">
    <property type="term" value="C:endoplasmic reticulum"/>
    <property type="evidence" value="ECO:0007669"/>
    <property type="project" value="InterPro"/>
</dbReference>
<keyword evidence="11" id="KW-0811">Translocation</keyword>
<dbReference type="InterPro" id="IPR001214">
    <property type="entry name" value="SET_dom"/>
</dbReference>
<dbReference type="Gene3D" id="6.10.140.2220">
    <property type="match status" value="1"/>
</dbReference>
<dbReference type="PROSITE" id="PS50280">
    <property type="entry name" value="SET"/>
    <property type="match status" value="1"/>
</dbReference>
<dbReference type="InterPro" id="IPR050869">
    <property type="entry name" value="H3K4_H4K5_MeTrfase"/>
</dbReference>
<evidence type="ECO:0000256" key="12">
    <source>
        <dbReference type="PROSITE-ProRule" id="PRU00134"/>
    </source>
</evidence>
<dbReference type="Gene3D" id="2.170.270.10">
    <property type="entry name" value="SET domain"/>
    <property type="match status" value="1"/>
</dbReference>
<feature type="region of interest" description="Disordered" evidence="13">
    <location>
        <begin position="119"/>
        <end position="138"/>
    </location>
</feature>
<evidence type="ECO:0000256" key="5">
    <source>
        <dbReference type="ARBA" id="ARBA00022723"/>
    </source>
</evidence>
<evidence type="ECO:0000256" key="6">
    <source>
        <dbReference type="ARBA" id="ARBA00022729"/>
    </source>
</evidence>
<keyword evidence="4" id="KW-0813">Transport</keyword>
<comment type="similarity">
    <text evidence="1">Belongs to the SIL1 family.</text>
</comment>